<dbReference type="OrthoDB" id="4158987at2759"/>
<comment type="caution">
    <text evidence="2">The sequence shown here is derived from an EMBL/GenBank/DDBJ whole genome shotgun (WGS) entry which is preliminary data.</text>
</comment>
<gene>
    <name evidence="2" type="ORF">N0V89_008023</name>
</gene>
<name>A0A9W8XFM7_9PLEO</name>
<dbReference type="AlphaFoldDB" id="A0A9W8XFM7"/>
<dbReference type="Proteomes" id="UP001140513">
    <property type="component" value="Unassembled WGS sequence"/>
</dbReference>
<feature type="region of interest" description="Disordered" evidence="1">
    <location>
        <begin position="1"/>
        <end position="31"/>
    </location>
</feature>
<feature type="region of interest" description="Disordered" evidence="1">
    <location>
        <begin position="147"/>
        <end position="241"/>
    </location>
</feature>
<sequence length="241" mass="24564">MAAEKADSVQSPDVEIPKDLPDEDRLKEAAAAAEKAIAAQGMANKLRETASSFTDPKKREKMLTDAYNKEMEAHGNSKKARMLQSGAFQGTIGGAGIGGAVSAGVGTLVGTVVGGVTAIPVTGLGALAGAGVGAIHGPFIKLGNLAKGVGGGDGKKDGKKGEKQGEKKNGEQQAEEINPDDEDVVPNPQALRQAADALSEERAKTGLESEPSANGGDASKPGKKKPRKIEIRSGGQKQESS</sequence>
<dbReference type="GeneID" id="80911553"/>
<dbReference type="EMBL" id="JAPEUX010000006">
    <property type="protein sequence ID" value="KAJ4349408.1"/>
    <property type="molecule type" value="Genomic_DNA"/>
</dbReference>
<feature type="compositionally biased region" description="Basic and acidic residues" evidence="1">
    <location>
        <begin position="15"/>
        <end position="28"/>
    </location>
</feature>
<protein>
    <submittedName>
        <fullName evidence="2">Uncharacterized protein</fullName>
    </submittedName>
</protein>
<evidence type="ECO:0000256" key="1">
    <source>
        <dbReference type="SAM" id="MobiDB-lite"/>
    </source>
</evidence>
<proteinExistence type="predicted"/>
<evidence type="ECO:0000313" key="3">
    <source>
        <dbReference type="Proteomes" id="UP001140513"/>
    </source>
</evidence>
<accession>A0A9W8XFM7</accession>
<reference evidence="2" key="1">
    <citation type="submission" date="2022-10" db="EMBL/GenBank/DDBJ databases">
        <title>Tapping the CABI collections for fungal endophytes: first genome assemblies for Collariella, Neodidymelliopsis, Ascochyta clinopodiicola, Didymella pomorum, Didymosphaeria variabile, Neocosmospora piperis and Neocucurbitaria cava.</title>
        <authorList>
            <person name="Hill R."/>
        </authorList>
    </citation>
    <scope>NUCLEOTIDE SEQUENCE</scope>
    <source>
        <strain evidence="2">IMI 356815</strain>
    </source>
</reference>
<feature type="compositionally biased region" description="Acidic residues" evidence="1">
    <location>
        <begin position="173"/>
        <end position="184"/>
    </location>
</feature>
<dbReference type="RefSeq" id="XP_056068338.1">
    <property type="nucleotide sequence ID" value="XM_056216782.1"/>
</dbReference>
<organism evidence="2 3">
    <name type="scientific">Didymosphaeria variabile</name>
    <dbReference type="NCBI Taxonomy" id="1932322"/>
    <lineage>
        <taxon>Eukaryota</taxon>
        <taxon>Fungi</taxon>
        <taxon>Dikarya</taxon>
        <taxon>Ascomycota</taxon>
        <taxon>Pezizomycotina</taxon>
        <taxon>Dothideomycetes</taxon>
        <taxon>Pleosporomycetidae</taxon>
        <taxon>Pleosporales</taxon>
        <taxon>Massarineae</taxon>
        <taxon>Didymosphaeriaceae</taxon>
        <taxon>Didymosphaeria</taxon>
    </lineage>
</organism>
<feature type="compositionally biased region" description="Basic and acidic residues" evidence="1">
    <location>
        <begin position="153"/>
        <end position="170"/>
    </location>
</feature>
<evidence type="ECO:0000313" key="2">
    <source>
        <dbReference type="EMBL" id="KAJ4349408.1"/>
    </source>
</evidence>
<keyword evidence="3" id="KW-1185">Reference proteome</keyword>